<comment type="caution">
    <text evidence="2">The sequence shown here is derived from an EMBL/GenBank/DDBJ whole genome shotgun (WGS) entry which is preliminary data.</text>
</comment>
<dbReference type="RefSeq" id="WP_191042753.1">
    <property type="nucleotide sequence ID" value="NZ_JACXAA010000017.1"/>
</dbReference>
<organism evidence="2 3">
    <name type="scientific">Spirosoma validum</name>
    <dbReference type="NCBI Taxonomy" id="2771355"/>
    <lineage>
        <taxon>Bacteria</taxon>
        <taxon>Pseudomonadati</taxon>
        <taxon>Bacteroidota</taxon>
        <taxon>Cytophagia</taxon>
        <taxon>Cytophagales</taxon>
        <taxon>Cytophagaceae</taxon>
        <taxon>Spirosoma</taxon>
    </lineage>
</organism>
<feature type="region of interest" description="Disordered" evidence="1">
    <location>
        <begin position="1"/>
        <end position="33"/>
    </location>
</feature>
<feature type="compositionally biased region" description="Basic and acidic residues" evidence="1">
    <location>
        <begin position="1"/>
        <end position="11"/>
    </location>
</feature>
<name>A0A927GGQ8_9BACT</name>
<gene>
    <name evidence="2" type="ORF">IC230_29920</name>
</gene>
<accession>A0A927GGQ8</accession>
<keyword evidence="3" id="KW-1185">Reference proteome</keyword>
<evidence type="ECO:0000256" key="1">
    <source>
        <dbReference type="SAM" id="MobiDB-lite"/>
    </source>
</evidence>
<evidence type="ECO:0000313" key="2">
    <source>
        <dbReference type="EMBL" id="MBD2757134.1"/>
    </source>
</evidence>
<dbReference type="EMBL" id="JACXAA010000017">
    <property type="protein sequence ID" value="MBD2757134.1"/>
    <property type="molecule type" value="Genomic_DNA"/>
</dbReference>
<proteinExistence type="predicted"/>
<feature type="compositionally biased region" description="Basic residues" evidence="1">
    <location>
        <begin position="12"/>
        <end position="23"/>
    </location>
</feature>
<dbReference type="Proteomes" id="UP000653797">
    <property type="component" value="Unassembled WGS sequence"/>
</dbReference>
<dbReference type="AlphaFoldDB" id="A0A927GGQ8"/>
<evidence type="ECO:0000313" key="3">
    <source>
        <dbReference type="Proteomes" id="UP000653797"/>
    </source>
</evidence>
<protein>
    <recommendedName>
        <fullName evidence="4">Helix-turn-helix domain-containing protein</fullName>
    </recommendedName>
</protein>
<sequence>MKKGAQHDPSSKRKIAQSMRGRRNAVGNKGGQPGRYQPEYARLVYHYCLLGAVDRQLAEFLSISLRTLHHWKKRHVEFSESVKAGKTIANAKVAKALYQLAIGYSHPDTYISVYNGQVVLTPTIKHYPSNQRYGGNLLA</sequence>
<reference evidence="2" key="1">
    <citation type="submission" date="2020-09" db="EMBL/GenBank/DDBJ databases">
        <authorList>
            <person name="Kim M.K."/>
        </authorList>
    </citation>
    <scope>NUCLEOTIDE SEQUENCE</scope>
    <source>
        <strain evidence="2">BT704</strain>
    </source>
</reference>
<evidence type="ECO:0008006" key="4">
    <source>
        <dbReference type="Google" id="ProtNLM"/>
    </source>
</evidence>